<name>A0A1C4U399_9ACTN</name>
<organism evidence="1 2">
    <name type="scientific">Micromonospora coriariae</name>
    <dbReference type="NCBI Taxonomy" id="285665"/>
    <lineage>
        <taxon>Bacteria</taxon>
        <taxon>Bacillati</taxon>
        <taxon>Actinomycetota</taxon>
        <taxon>Actinomycetes</taxon>
        <taxon>Micromonosporales</taxon>
        <taxon>Micromonosporaceae</taxon>
        <taxon>Micromonospora</taxon>
    </lineage>
</organism>
<dbReference type="RefSeq" id="WP_089016378.1">
    <property type="nucleotide sequence ID" value="NZ_LT607412.1"/>
</dbReference>
<sequence length="119" mass="12541">MVDRTLSRSGTVSLAGTSSWPAAGAFTVPRHGRGGQGDLAVELDVFEAVGGYVLAADPEDQAYAANRATGLICLHFASTYDGNTTRPQSESPPALLAIRHDDGAYMETFTFTPTGTAYR</sequence>
<dbReference type="EMBL" id="LT607412">
    <property type="protein sequence ID" value="SCE66160.1"/>
    <property type="molecule type" value="Genomic_DNA"/>
</dbReference>
<evidence type="ECO:0000313" key="1">
    <source>
        <dbReference type="EMBL" id="SCE66160.1"/>
    </source>
</evidence>
<proteinExistence type="predicted"/>
<dbReference type="OrthoDB" id="281785at2"/>
<dbReference type="Proteomes" id="UP000198243">
    <property type="component" value="Chromosome I"/>
</dbReference>
<reference evidence="2" key="1">
    <citation type="submission" date="2016-06" db="EMBL/GenBank/DDBJ databases">
        <authorList>
            <person name="Varghese N."/>
            <person name="Submissions Spin"/>
        </authorList>
    </citation>
    <scope>NUCLEOTIDE SEQUENCE [LARGE SCALE GENOMIC DNA]</scope>
    <source>
        <strain evidence="2">DSM 44875</strain>
    </source>
</reference>
<accession>A0A1C4U399</accession>
<evidence type="ECO:0000313" key="2">
    <source>
        <dbReference type="Proteomes" id="UP000198243"/>
    </source>
</evidence>
<dbReference type="AlphaFoldDB" id="A0A1C4U399"/>
<protein>
    <submittedName>
        <fullName evidence="1">Uncharacterized protein</fullName>
    </submittedName>
</protein>
<gene>
    <name evidence="1" type="ORF">GA0070607_0086</name>
</gene>
<keyword evidence="2" id="KW-1185">Reference proteome</keyword>